<gene>
    <name evidence="1" type="ORF">E2C01_099640</name>
</gene>
<accession>A0A5B7KFF5</accession>
<comment type="caution">
    <text evidence="1">The sequence shown here is derived from an EMBL/GenBank/DDBJ whole genome shotgun (WGS) entry which is preliminary data.</text>
</comment>
<evidence type="ECO:0000313" key="1">
    <source>
        <dbReference type="EMBL" id="MPD03978.1"/>
    </source>
</evidence>
<dbReference type="AlphaFoldDB" id="A0A5B7KFF5"/>
<organism evidence="1 2">
    <name type="scientific">Portunus trituberculatus</name>
    <name type="common">Swimming crab</name>
    <name type="synonym">Neptunus trituberculatus</name>
    <dbReference type="NCBI Taxonomy" id="210409"/>
    <lineage>
        <taxon>Eukaryota</taxon>
        <taxon>Metazoa</taxon>
        <taxon>Ecdysozoa</taxon>
        <taxon>Arthropoda</taxon>
        <taxon>Crustacea</taxon>
        <taxon>Multicrustacea</taxon>
        <taxon>Malacostraca</taxon>
        <taxon>Eumalacostraca</taxon>
        <taxon>Eucarida</taxon>
        <taxon>Decapoda</taxon>
        <taxon>Pleocyemata</taxon>
        <taxon>Brachyura</taxon>
        <taxon>Eubrachyura</taxon>
        <taxon>Portunoidea</taxon>
        <taxon>Portunidae</taxon>
        <taxon>Portuninae</taxon>
        <taxon>Portunus</taxon>
    </lineage>
</organism>
<keyword evidence="2" id="KW-1185">Reference proteome</keyword>
<evidence type="ECO:0000313" key="2">
    <source>
        <dbReference type="Proteomes" id="UP000324222"/>
    </source>
</evidence>
<name>A0A5B7KFF5_PORTR</name>
<dbReference type="EMBL" id="VSRR010138901">
    <property type="protein sequence ID" value="MPD03978.1"/>
    <property type="molecule type" value="Genomic_DNA"/>
</dbReference>
<protein>
    <submittedName>
        <fullName evidence="1">Uncharacterized protein</fullName>
    </submittedName>
</protein>
<sequence length="70" mass="7464">MLPRLHSIPSNTSAITTTITTTTTTVTTTITTITTSYTSQDCSYEFTTVTPSLAVSFPLSVDATPGHYNC</sequence>
<proteinExistence type="predicted"/>
<dbReference type="Proteomes" id="UP000324222">
    <property type="component" value="Unassembled WGS sequence"/>
</dbReference>
<reference evidence="1 2" key="1">
    <citation type="submission" date="2019-05" db="EMBL/GenBank/DDBJ databases">
        <title>Another draft genome of Portunus trituberculatus and its Hox gene families provides insights of decapod evolution.</title>
        <authorList>
            <person name="Jeong J.-H."/>
            <person name="Song I."/>
            <person name="Kim S."/>
            <person name="Choi T."/>
            <person name="Kim D."/>
            <person name="Ryu S."/>
            <person name="Kim W."/>
        </authorList>
    </citation>
    <scope>NUCLEOTIDE SEQUENCE [LARGE SCALE GENOMIC DNA]</scope>
    <source>
        <tissue evidence="1">Muscle</tissue>
    </source>
</reference>